<dbReference type="Pfam" id="PF20866">
    <property type="entry name" value="MdcG_N"/>
    <property type="match status" value="1"/>
</dbReference>
<dbReference type="EC" id="2.7.7.66" evidence="3"/>
<feature type="active site" evidence="3">
    <location>
        <position position="130"/>
    </location>
</feature>
<evidence type="ECO:0000259" key="4">
    <source>
        <dbReference type="Pfam" id="PF10620"/>
    </source>
</evidence>
<evidence type="ECO:0000256" key="2">
    <source>
        <dbReference type="ARBA" id="ARBA00022695"/>
    </source>
</evidence>
<dbReference type="NCBIfam" id="NF002332">
    <property type="entry name" value="PRK01293.1"/>
    <property type="match status" value="1"/>
</dbReference>
<dbReference type="InterPro" id="IPR017557">
    <property type="entry name" value="Holo-ACP_synthase"/>
</dbReference>
<evidence type="ECO:0000313" key="7">
    <source>
        <dbReference type="Proteomes" id="UP000015503"/>
    </source>
</evidence>
<organism evidence="6 7">
    <name type="scientific">Metapseudomonas resinovorans NBRC 106553</name>
    <dbReference type="NCBI Taxonomy" id="1245471"/>
    <lineage>
        <taxon>Bacteria</taxon>
        <taxon>Pseudomonadati</taxon>
        <taxon>Pseudomonadota</taxon>
        <taxon>Gammaproteobacteria</taxon>
        <taxon>Pseudomonadales</taxon>
        <taxon>Pseudomonadaceae</taxon>
        <taxon>Metapseudomonas</taxon>
    </lineage>
</organism>
<dbReference type="InterPro" id="IPR049180">
    <property type="entry name" value="MdcG_C"/>
</dbReference>
<dbReference type="KEGG" id="pre:PCA10_01860"/>
<dbReference type="Proteomes" id="UP000015503">
    <property type="component" value="Chromosome"/>
</dbReference>
<accession>S6AL15</accession>
<dbReference type="eggNOG" id="ENOG502Z8NU">
    <property type="taxonomic scope" value="Bacteria"/>
</dbReference>
<dbReference type="InterPro" id="IPR048903">
    <property type="entry name" value="MdcG_N"/>
</dbReference>
<dbReference type="EMBL" id="AP013068">
    <property type="protein sequence ID" value="BAN45918.1"/>
    <property type="molecule type" value="Genomic_DNA"/>
</dbReference>
<evidence type="ECO:0000259" key="5">
    <source>
        <dbReference type="Pfam" id="PF20866"/>
    </source>
</evidence>
<dbReference type="RefSeq" id="WP_016490130.1">
    <property type="nucleotide sequence ID" value="NC_021499.1"/>
</dbReference>
<feature type="active site" evidence="3">
    <location>
        <position position="132"/>
    </location>
</feature>
<keyword evidence="2 3" id="KW-0548">Nucleotidyltransferase</keyword>
<keyword evidence="7" id="KW-1185">Reference proteome</keyword>
<dbReference type="Pfam" id="PF10620">
    <property type="entry name" value="MdcG"/>
    <property type="match status" value="1"/>
</dbReference>
<keyword evidence="1 3" id="KW-0808">Transferase</keyword>
<dbReference type="NCBIfam" id="TIGR03135">
    <property type="entry name" value="malonate_mdcG"/>
    <property type="match status" value="1"/>
</dbReference>
<dbReference type="OrthoDB" id="1275217at2"/>
<evidence type="ECO:0000256" key="1">
    <source>
        <dbReference type="ARBA" id="ARBA00022679"/>
    </source>
</evidence>
<dbReference type="STRING" id="1245471.PCA10_01860"/>
<proteinExistence type="inferred from homology"/>
<dbReference type="HAMAP" id="MF_00650">
    <property type="entry name" value="Malonate_MdcG"/>
    <property type="match status" value="1"/>
</dbReference>
<evidence type="ECO:0000256" key="3">
    <source>
        <dbReference type="HAMAP-Rule" id="MF_00650"/>
    </source>
</evidence>
<reference evidence="6 7" key="1">
    <citation type="journal article" date="2013" name="Genome Announc.">
        <title>Complete Genome Sequence of the Carbazole Degrader Pseudomonas resinovorans Strain CA10 (NBRC 106553).</title>
        <authorList>
            <person name="Shintani M."/>
            <person name="Hosoyama A."/>
            <person name="Ohji S."/>
            <person name="Tsuchikane K."/>
            <person name="Takarada H."/>
            <person name="Yamazoe A."/>
            <person name="Fujita N."/>
            <person name="Nojiri H."/>
        </authorList>
    </citation>
    <scope>NUCLEOTIDE SEQUENCE [LARGE SCALE GENOMIC DNA]</scope>
    <source>
        <strain evidence="6 7">NBRC 106553</strain>
    </source>
</reference>
<comment type="catalytic activity">
    <reaction evidence="3">
        <text>apo-[malonate decarboxylase ACP] + 2'-(5''-triphospho-alpha-D-ribosyl)-3'-dephospho-CoA = holo-[malonate decarboxylase ACP] + diphosphate</text>
        <dbReference type="Rhea" id="RHEA:42644"/>
        <dbReference type="Rhea" id="RHEA-COMP:10160"/>
        <dbReference type="Rhea" id="RHEA-COMP:10161"/>
        <dbReference type="ChEBI" id="CHEBI:29999"/>
        <dbReference type="ChEBI" id="CHEBI:33019"/>
        <dbReference type="ChEBI" id="CHEBI:61378"/>
        <dbReference type="ChEBI" id="CHEBI:82683"/>
        <dbReference type="EC" id="2.7.7.66"/>
    </reaction>
</comment>
<evidence type="ECO:0000313" key="6">
    <source>
        <dbReference type="EMBL" id="BAN45918.1"/>
    </source>
</evidence>
<protein>
    <recommendedName>
        <fullName evidence="3">Phosphoribosyl-dephospho-CoA transferase</fullName>
        <ecNumber evidence="3">2.7.7.66</ecNumber>
    </recommendedName>
    <alternativeName>
        <fullName evidence="3">Malonate decarboxylase holo-[acyl-carrier-protein] synthase</fullName>
        <shortName evidence="3">Holo-ACP synthase</shortName>
    </alternativeName>
</protein>
<sequence length="205" mass="22013">MNKTPRPHDLLWGMTPDQLPGEAPDWARQALAAGQPVVVRRAMCAPGLVPVGVRGAAREQRLAALMPSASIQRLLGPEQLIQHVPGDLPALRALALIKPLLDATGLPWGPTGGVGFQLATGIPVLHPASDLDLLLRTPDPVERHQARALLAALEDAPWRIDLQLETPNGAVALREWAGGARHVLLKCSEGARLVDNPWRPLERVA</sequence>
<dbReference type="PATRIC" id="fig|1245471.3.peg.182"/>
<comment type="function">
    <text evidence="3">Transfers 2'-(5-triphosphoribosyl)-3'-dephosphocoenzyme-A to the apo-[acyl-carrier-protein] of the malonate decarboxylase to yield holo-[acyl-carrier-protein].</text>
</comment>
<dbReference type="GO" id="GO:0016779">
    <property type="term" value="F:nucleotidyltransferase activity"/>
    <property type="evidence" value="ECO:0007669"/>
    <property type="project" value="UniProtKB-UniRule"/>
</dbReference>
<gene>
    <name evidence="3 6" type="primary">mdcG</name>
    <name evidence="6" type="ORF">PCA10_01860</name>
</gene>
<feature type="domain" description="Phosphoribosyl-dephospho-CoA transferase MdcG C-terminal" evidence="4">
    <location>
        <begin position="87"/>
        <end position="197"/>
    </location>
</feature>
<dbReference type="HOGENOM" id="CLU_111981_0_0_6"/>
<feature type="domain" description="Phosphoribosyl-dephospho-CoA transferase MdcG N-terminal" evidence="5">
    <location>
        <begin position="6"/>
        <end position="77"/>
    </location>
</feature>
<name>S6AL15_METRE</name>
<dbReference type="AlphaFoldDB" id="S6AL15"/>
<comment type="similarity">
    <text evidence="3">Belongs to the MdcG family.</text>
</comment>